<dbReference type="Pfam" id="PF07994">
    <property type="entry name" value="NAD_binding_5"/>
    <property type="match status" value="1"/>
</dbReference>
<dbReference type="SUPFAM" id="SSF51735">
    <property type="entry name" value="NAD(P)-binding Rossmann-fold domains"/>
    <property type="match status" value="1"/>
</dbReference>
<evidence type="ECO:0000259" key="16">
    <source>
        <dbReference type="Pfam" id="PF01658"/>
    </source>
</evidence>
<evidence type="ECO:0000256" key="8">
    <source>
        <dbReference type="ARBA" id="ARBA00022516"/>
    </source>
</evidence>
<keyword evidence="8" id="KW-0444">Lipid biosynthesis</keyword>
<dbReference type="InterPro" id="IPR002587">
    <property type="entry name" value="Myo-inos-1-P_Synthase"/>
</dbReference>
<evidence type="ECO:0000256" key="5">
    <source>
        <dbReference type="ARBA" id="ARBA00010813"/>
    </source>
</evidence>
<evidence type="ECO:0000313" key="18">
    <source>
        <dbReference type="Proteomes" id="UP000770717"/>
    </source>
</evidence>
<keyword evidence="18" id="KW-1185">Reference proteome</keyword>
<evidence type="ECO:0000256" key="3">
    <source>
        <dbReference type="ARBA" id="ARBA00004496"/>
    </source>
</evidence>
<keyword evidence="12" id="KW-0594">Phospholipid biosynthesis</keyword>
<sequence>MAEKFRIDSPNVRYLKDVIEADYSYDTARVSEEHGVTMVKPCSTKFTFRTERKVPILGVMLVGWGGNNGTTVTAAVLANQMGLSWMTKTGKKVANYYGSLFQSATVCLGSGHDGDVYIPFRDLLPMVHPNDIIFDGWDISSLNLADAMRRAEVLDWQLQEQLRPSMEKLQPRPSIYIPGFIAANQGDRADHVIHGTKAEQVQKIREDIQDFKRSSGVDKVIVLWTANTERFCDVIPGVNDTAENLLKAIELGLEVSPSTMFAVASILEGCAYINGSPQNTFVPGAIELAVKQSVFIGGDDFKSGQTKMKSVLVDFLVGAGLKPVSIVSYNHLGNNDGKNLSAPQQFRSKEISKSNVVDDMVQSNPILYGPNEKPDHCVVIKYVPYVGDSKRAMDEYTSEIMMGGTNTIVIHNTCEDSLLASPLILDLVMLTEVCQRITFRTEKDQDFQTFHSVLSILGFLCKAPLVPDGTPVINALSKQRNCIENTLRACLGLPPQNHMMLEHKMQRSFMSLKRSSSVLTPCPITTKKGTGRLTAFHHQDIKNGCCNGLEQTATSSDTEIEN</sequence>
<dbReference type="EC" id="5.5.1.4" evidence="6"/>
<dbReference type="GO" id="GO:0005737">
    <property type="term" value="C:cytoplasm"/>
    <property type="evidence" value="ECO:0007669"/>
    <property type="project" value="UniProtKB-SubCell"/>
</dbReference>
<keyword evidence="11" id="KW-0443">Lipid metabolism</keyword>
<dbReference type="AlphaFoldDB" id="A0A8J6FF08"/>
<dbReference type="InterPro" id="IPR013021">
    <property type="entry name" value="Myo-inos-1-P_Synthase_GAPDH"/>
</dbReference>
<dbReference type="GO" id="GO:0004512">
    <property type="term" value="F:inositol-3-phosphate synthase activity"/>
    <property type="evidence" value="ECO:0007669"/>
    <property type="project" value="UniProtKB-EC"/>
</dbReference>
<evidence type="ECO:0000256" key="11">
    <source>
        <dbReference type="ARBA" id="ARBA00023098"/>
    </source>
</evidence>
<keyword evidence="9" id="KW-0398">Inositol biosynthesis</keyword>
<proteinExistence type="inferred from homology"/>
<keyword evidence="10" id="KW-0520">NAD</keyword>
<dbReference type="Pfam" id="PF01658">
    <property type="entry name" value="Inos-1-P_synth"/>
    <property type="match status" value="1"/>
</dbReference>
<evidence type="ECO:0000256" key="12">
    <source>
        <dbReference type="ARBA" id="ARBA00023209"/>
    </source>
</evidence>
<accession>A0A8J6FF08</accession>
<dbReference type="EMBL" id="WNTK01000003">
    <property type="protein sequence ID" value="KAG9486383.1"/>
    <property type="molecule type" value="Genomic_DNA"/>
</dbReference>
<comment type="catalytic activity">
    <reaction evidence="1">
        <text>D-glucose 6-phosphate = 1D-myo-inositol 3-phosphate</text>
        <dbReference type="Rhea" id="RHEA:10716"/>
        <dbReference type="ChEBI" id="CHEBI:58401"/>
        <dbReference type="ChEBI" id="CHEBI:61548"/>
        <dbReference type="EC" id="5.5.1.4"/>
    </reaction>
</comment>
<dbReference type="PANTHER" id="PTHR11510">
    <property type="entry name" value="MYO-INOSITOL-1 PHOSPHATE SYNTHASE"/>
    <property type="match status" value="1"/>
</dbReference>
<evidence type="ECO:0000256" key="9">
    <source>
        <dbReference type="ARBA" id="ARBA00022550"/>
    </source>
</evidence>
<evidence type="ECO:0000256" key="2">
    <source>
        <dbReference type="ARBA" id="ARBA00001911"/>
    </source>
</evidence>
<name>A0A8J6FF08_ELECQ</name>
<comment type="function">
    <text evidence="15">Key enzyme in myo-inositol biosynthesis pathway that catalyzes the conversion of glucose 6-phosphate to 1-myo-inositol 1-phosphate in a NAD-dependent manner. Rate-limiting enzyme in the synthesis of all inositol-containing compounds.</text>
</comment>
<reference evidence="17" key="1">
    <citation type="thesis" date="2020" institute="ProQuest LLC" country="789 East Eisenhower Parkway, Ann Arbor, MI, USA">
        <title>Comparative Genomics and Chromosome Evolution.</title>
        <authorList>
            <person name="Mudd A.B."/>
        </authorList>
    </citation>
    <scope>NUCLEOTIDE SEQUENCE</scope>
    <source>
        <strain evidence="17">HN-11 Male</strain>
        <tissue evidence="17">Kidney and liver</tissue>
    </source>
</reference>
<dbReference type="FunFam" id="3.30.360.10:FF:000055">
    <property type="entry name" value="Putative myo-inositol-1-phosphate synthase"/>
    <property type="match status" value="1"/>
</dbReference>
<gene>
    <name evidence="17" type="ORF">GDO78_006654</name>
</gene>
<dbReference type="PIRSF" id="PIRSF015578">
    <property type="entry name" value="Myoinos-ppht_syn"/>
    <property type="match status" value="1"/>
</dbReference>
<evidence type="ECO:0000256" key="4">
    <source>
        <dbReference type="ARBA" id="ARBA00005117"/>
    </source>
</evidence>
<comment type="pathway">
    <text evidence="4">Polyol metabolism; myo-inositol biosynthesis; myo-inositol from D-glucose 6-phosphate: step 1/2.</text>
</comment>
<dbReference type="UniPathway" id="UPA00823">
    <property type="reaction ID" value="UER00787"/>
</dbReference>
<evidence type="ECO:0000256" key="6">
    <source>
        <dbReference type="ARBA" id="ARBA00012125"/>
    </source>
</evidence>
<dbReference type="FunFam" id="3.40.50.720:FF:000171">
    <property type="entry name" value="inositol-3-phosphate synthase 1"/>
    <property type="match status" value="1"/>
</dbReference>
<evidence type="ECO:0000256" key="14">
    <source>
        <dbReference type="ARBA" id="ARBA00023264"/>
    </source>
</evidence>
<keyword evidence="7" id="KW-0963">Cytoplasm</keyword>
<dbReference type="InterPro" id="IPR036291">
    <property type="entry name" value="NAD(P)-bd_dom_sf"/>
</dbReference>
<dbReference type="FunFam" id="3.40.50.720:FF:000069">
    <property type="entry name" value="Inositol-3-phosphate synthase 1"/>
    <property type="match status" value="1"/>
</dbReference>
<dbReference type="Gene3D" id="3.40.50.720">
    <property type="entry name" value="NAD(P)-binding Rossmann-like Domain"/>
    <property type="match status" value="2"/>
</dbReference>
<keyword evidence="14" id="KW-1208">Phospholipid metabolism</keyword>
<dbReference type="OrthoDB" id="2887at2759"/>
<organism evidence="17 18">
    <name type="scientific">Eleutherodactylus coqui</name>
    <name type="common">Puerto Rican coqui</name>
    <dbReference type="NCBI Taxonomy" id="57060"/>
    <lineage>
        <taxon>Eukaryota</taxon>
        <taxon>Metazoa</taxon>
        <taxon>Chordata</taxon>
        <taxon>Craniata</taxon>
        <taxon>Vertebrata</taxon>
        <taxon>Euteleostomi</taxon>
        <taxon>Amphibia</taxon>
        <taxon>Batrachia</taxon>
        <taxon>Anura</taxon>
        <taxon>Neobatrachia</taxon>
        <taxon>Hyloidea</taxon>
        <taxon>Eleutherodactylidae</taxon>
        <taxon>Eleutherodactylinae</taxon>
        <taxon>Eleutherodactylus</taxon>
        <taxon>Eleutherodactylus</taxon>
    </lineage>
</organism>
<comment type="subcellular location">
    <subcellularLocation>
        <location evidence="3">Cytoplasm</location>
    </subcellularLocation>
</comment>
<comment type="cofactor">
    <cofactor evidence="2">
        <name>NAD(+)</name>
        <dbReference type="ChEBI" id="CHEBI:57540"/>
    </cofactor>
</comment>
<evidence type="ECO:0000256" key="10">
    <source>
        <dbReference type="ARBA" id="ARBA00023027"/>
    </source>
</evidence>
<protein>
    <recommendedName>
        <fullName evidence="6">inositol-3-phosphate synthase</fullName>
        <ecNumber evidence="6">5.5.1.4</ecNumber>
    </recommendedName>
</protein>
<dbReference type="GO" id="GO:0006021">
    <property type="term" value="P:inositol biosynthetic process"/>
    <property type="evidence" value="ECO:0007669"/>
    <property type="project" value="UniProtKB-UniPathway"/>
</dbReference>
<evidence type="ECO:0000313" key="17">
    <source>
        <dbReference type="EMBL" id="KAG9486384.1"/>
    </source>
</evidence>
<comment type="similarity">
    <text evidence="5">Belongs to the myo-inositol 1-phosphate synthase family.</text>
</comment>
<dbReference type="Proteomes" id="UP000770717">
    <property type="component" value="Unassembled WGS sequence"/>
</dbReference>
<evidence type="ECO:0000256" key="1">
    <source>
        <dbReference type="ARBA" id="ARBA00000113"/>
    </source>
</evidence>
<comment type="caution">
    <text evidence="17">The sequence shown here is derived from an EMBL/GenBank/DDBJ whole genome shotgun (WGS) entry which is preliminary data.</text>
</comment>
<keyword evidence="13" id="KW-0413">Isomerase</keyword>
<dbReference type="SUPFAM" id="SSF55347">
    <property type="entry name" value="Glyceraldehyde-3-phosphate dehydrogenase-like, C-terminal domain"/>
    <property type="match status" value="1"/>
</dbReference>
<evidence type="ECO:0000256" key="7">
    <source>
        <dbReference type="ARBA" id="ARBA00022490"/>
    </source>
</evidence>
<evidence type="ECO:0000256" key="13">
    <source>
        <dbReference type="ARBA" id="ARBA00023235"/>
    </source>
</evidence>
<dbReference type="EMBL" id="WNTK01000003">
    <property type="protein sequence ID" value="KAG9486384.1"/>
    <property type="molecule type" value="Genomic_DNA"/>
</dbReference>
<dbReference type="GO" id="GO:0008654">
    <property type="term" value="P:phospholipid biosynthetic process"/>
    <property type="evidence" value="ECO:0007669"/>
    <property type="project" value="UniProtKB-KW"/>
</dbReference>
<feature type="domain" description="Myo-inositol-1-phosphate synthase GAPDH-like" evidence="16">
    <location>
        <begin position="304"/>
        <end position="417"/>
    </location>
</feature>
<evidence type="ECO:0000256" key="15">
    <source>
        <dbReference type="ARBA" id="ARBA00025559"/>
    </source>
</evidence>